<keyword evidence="3" id="KW-1185">Reference proteome</keyword>
<evidence type="ECO:0008006" key="4">
    <source>
        <dbReference type="Google" id="ProtNLM"/>
    </source>
</evidence>
<gene>
    <name evidence="2" type="ORF">KS4_23400</name>
</gene>
<dbReference type="KEGG" id="pcor:KS4_23400"/>
<dbReference type="AlphaFoldDB" id="A0A517YVN7"/>
<sequence length="703" mass="79095">MFGFNPKKEKENELRRKRHKTAMMVKDLVSESRSKLGDQITPQSTIGDQFTANMRAFLGDMWTTKAREGIHRMTLNMTGNAIMAMSAIQSDQSYRPSVEPVEIKSGDSPVYLSPKAARIITKHIERNELILDESITDDQLNSSAPLSQNQLEAIEPLTEPWVSGSNMAMPASLEPEDLIEVSDVFLAKQIQQRFNIMWDRAIGDFHLAEHDLYKNIFGHCPIGIEYDEESNSVKLFNANVLDVHIDPTCTKIEDAAYVIFDQYVPIETAIKQYPKYKDQIKKAADNGKFTRSSRSSDEHGTASAMGYSSVDFKRDMVTIRRAWLRDHQYPLPEDEVGGSQFNIIERSAKKIGTTLIETDGYELVTERNDSGEIVETSEIEYGDKDWPVLNGIRQLEIIAEIDEVVSDSPCPYSDIPWGWSVSWPIPYCPYGMGEPLRTQDLSEYINRLGTIIITIAHYSQYPETIMPDELLDHLQKMAGDKGVMSRPGRINGIPSNVWDRFVGQNGTTPILKLERDQLPADLLNFFFKLVELHSELSGNVDVLQGQAPTNNASAKLTENLGTVARGPIKYKAFQTEFTIRRLGRLIIDAMVKFMPPHIWDQMGDEYPPVVMDAIRRGAKSLKYDISVELQAGKGASKIARAEKARFDFGAGLIDRVTALEETGRNAEKIERRFKEQQEASAAETQQMALPFNQSPAQGVPAQA</sequence>
<feature type="region of interest" description="Disordered" evidence="1">
    <location>
        <begin position="672"/>
        <end position="703"/>
    </location>
</feature>
<dbReference type="EMBL" id="CP036425">
    <property type="protein sequence ID" value="QDU34273.1"/>
    <property type="molecule type" value="Genomic_DNA"/>
</dbReference>
<evidence type="ECO:0000313" key="2">
    <source>
        <dbReference type="EMBL" id="QDU34273.1"/>
    </source>
</evidence>
<evidence type="ECO:0000256" key="1">
    <source>
        <dbReference type="SAM" id="MobiDB-lite"/>
    </source>
</evidence>
<proteinExistence type="predicted"/>
<feature type="compositionally biased region" description="Low complexity" evidence="1">
    <location>
        <begin position="678"/>
        <end position="688"/>
    </location>
</feature>
<organism evidence="2 3">
    <name type="scientific">Poriferisphaera corsica</name>
    <dbReference type="NCBI Taxonomy" id="2528020"/>
    <lineage>
        <taxon>Bacteria</taxon>
        <taxon>Pseudomonadati</taxon>
        <taxon>Planctomycetota</taxon>
        <taxon>Phycisphaerae</taxon>
        <taxon>Phycisphaerales</taxon>
        <taxon>Phycisphaeraceae</taxon>
        <taxon>Poriferisphaera</taxon>
    </lineage>
</organism>
<accession>A0A517YVN7</accession>
<dbReference type="Proteomes" id="UP000317369">
    <property type="component" value="Chromosome"/>
</dbReference>
<name>A0A517YVN7_9BACT</name>
<protein>
    <recommendedName>
        <fullName evidence="4">Portal protein</fullName>
    </recommendedName>
</protein>
<evidence type="ECO:0000313" key="3">
    <source>
        <dbReference type="Proteomes" id="UP000317369"/>
    </source>
</evidence>
<reference evidence="2 3" key="1">
    <citation type="submission" date="2019-02" db="EMBL/GenBank/DDBJ databases">
        <title>Deep-cultivation of Planctomycetes and their phenomic and genomic characterization uncovers novel biology.</title>
        <authorList>
            <person name="Wiegand S."/>
            <person name="Jogler M."/>
            <person name="Boedeker C."/>
            <person name="Pinto D."/>
            <person name="Vollmers J."/>
            <person name="Rivas-Marin E."/>
            <person name="Kohn T."/>
            <person name="Peeters S.H."/>
            <person name="Heuer A."/>
            <person name="Rast P."/>
            <person name="Oberbeckmann S."/>
            <person name="Bunk B."/>
            <person name="Jeske O."/>
            <person name="Meyerdierks A."/>
            <person name="Storesund J.E."/>
            <person name="Kallscheuer N."/>
            <person name="Luecker S."/>
            <person name="Lage O.M."/>
            <person name="Pohl T."/>
            <person name="Merkel B.J."/>
            <person name="Hornburger P."/>
            <person name="Mueller R.-W."/>
            <person name="Bruemmer F."/>
            <person name="Labrenz M."/>
            <person name="Spormann A.M."/>
            <person name="Op den Camp H."/>
            <person name="Overmann J."/>
            <person name="Amann R."/>
            <person name="Jetten M.S.M."/>
            <person name="Mascher T."/>
            <person name="Medema M.H."/>
            <person name="Devos D.P."/>
            <person name="Kaster A.-K."/>
            <person name="Ovreas L."/>
            <person name="Rohde M."/>
            <person name="Galperin M.Y."/>
            <person name="Jogler C."/>
        </authorList>
    </citation>
    <scope>NUCLEOTIDE SEQUENCE [LARGE SCALE GENOMIC DNA]</scope>
    <source>
        <strain evidence="2 3">KS4</strain>
    </source>
</reference>
<dbReference type="RefSeq" id="WP_145077973.1">
    <property type="nucleotide sequence ID" value="NZ_CP036425.1"/>
</dbReference>